<comment type="subcellular location">
    <subcellularLocation>
        <location evidence="1">Plastid</location>
        <location evidence="1">Chloroplast</location>
    </subcellularLocation>
</comment>
<accession>A0A7S0CEX0</accession>
<dbReference type="PANTHER" id="PTHR33926:SF4">
    <property type="entry name" value="PROTEIN TIC 22, CHLOROPLASTIC"/>
    <property type="match status" value="1"/>
</dbReference>
<name>A0A7S0CEX0_9STRA</name>
<dbReference type="EMBL" id="HBEL01034346">
    <property type="protein sequence ID" value="CAD8420024.1"/>
    <property type="molecule type" value="Transcribed_RNA"/>
</dbReference>
<evidence type="ECO:0000256" key="2">
    <source>
        <dbReference type="ARBA" id="ARBA00022528"/>
    </source>
</evidence>
<evidence type="ECO:0000313" key="4">
    <source>
        <dbReference type="EMBL" id="CAD8420024.1"/>
    </source>
</evidence>
<organism evidence="4">
    <name type="scientific">Proboscia inermis</name>
    <dbReference type="NCBI Taxonomy" id="420281"/>
    <lineage>
        <taxon>Eukaryota</taxon>
        <taxon>Sar</taxon>
        <taxon>Stramenopiles</taxon>
        <taxon>Ochrophyta</taxon>
        <taxon>Bacillariophyta</taxon>
        <taxon>Coscinodiscophyceae</taxon>
        <taxon>Rhizosoleniophycidae</taxon>
        <taxon>Rhizosoleniales</taxon>
        <taxon>Rhizosoleniaceae</taxon>
        <taxon>Proboscia</taxon>
    </lineage>
</organism>
<reference evidence="4" key="1">
    <citation type="submission" date="2021-01" db="EMBL/GenBank/DDBJ databases">
        <authorList>
            <person name="Corre E."/>
            <person name="Pelletier E."/>
            <person name="Niang G."/>
            <person name="Scheremetjew M."/>
            <person name="Finn R."/>
            <person name="Kale V."/>
            <person name="Holt S."/>
            <person name="Cochrane G."/>
            <person name="Meng A."/>
            <person name="Brown T."/>
            <person name="Cohen L."/>
        </authorList>
    </citation>
    <scope>NUCLEOTIDE SEQUENCE</scope>
    <source>
        <strain evidence="4">CCAP1064/1</strain>
    </source>
</reference>
<dbReference type="InterPro" id="IPR007378">
    <property type="entry name" value="Tic22-like"/>
</dbReference>
<evidence type="ECO:0000256" key="1">
    <source>
        <dbReference type="ARBA" id="ARBA00004229"/>
    </source>
</evidence>
<sequence>MCEMKQMGPSMSRADIRITTVSLTKALRQALFLGDGMPNAQPINNKGEFTKAWQKYRLVPSARELHFAKQCCPRTRDRVGFFEEHHKDQNMLRWTIRKKGFVIPKNMEKPRMVELDGDTPYEHLRDKKGIPVFYAEGLTKQRGWKTRSEIPMFMSYEDCVDAWKNMRENSEDGMSESEKPPIEVFNFLDVVAGMDRDKRHLQRRHTLKTKALARQPKPTSDNKFVSAVQEAARFVQKKQTTISKTDLNDAIYRSKLQSIFFVPSSRNAEYKRYIRALGNNKARLRRMK</sequence>
<keyword evidence="3" id="KW-0934">Plastid</keyword>
<dbReference type="PANTHER" id="PTHR33926">
    <property type="entry name" value="PROTEIN TIC 22, CHLOROPLASTIC"/>
    <property type="match status" value="1"/>
</dbReference>
<protein>
    <submittedName>
        <fullName evidence="4">Uncharacterized protein</fullName>
    </submittedName>
</protein>
<dbReference type="Gene3D" id="3.40.1350.100">
    <property type="match status" value="1"/>
</dbReference>
<proteinExistence type="predicted"/>
<keyword evidence="2" id="KW-0150">Chloroplast</keyword>
<dbReference type="AlphaFoldDB" id="A0A7S0CEX0"/>
<dbReference type="GO" id="GO:0015031">
    <property type="term" value="P:protein transport"/>
    <property type="evidence" value="ECO:0007669"/>
    <property type="project" value="InterPro"/>
</dbReference>
<dbReference type="GO" id="GO:0009507">
    <property type="term" value="C:chloroplast"/>
    <property type="evidence" value="ECO:0007669"/>
    <property type="project" value="UniProtKB-SubCell"/>
</dbReference>
<gene>
    <name evidence="4" type="ORF">PINE0816_LOCUS16159</name>
</gene>
<evidence type="ECO:0000256" key="3">
    <source>
        <dbReference type="ARBA" id="ARBA00022640"/>
    </source>
</evidence>